<evidence type="ECO:0000256" key="1">
    <source>
        <dbReference type="SAM" id="Phobius"/>
    </source>
</evidence>
<keyword evidence="2" id="KW-0732">Signal</keyword>
<gene>
    <name evidence="3" type="ORF">M0812_13333</name>
</gene>
<protein>
    <submittedName>
        <fullName evidence="3">Uncharacterized protein</fullName>
    </submittedName>
</protein>
<reference evidence="3" key="1">
    <citation type="submission" date="2022-08" db="EMBL/GenBank/DDBJ databases">
        <title>Novel sulphate-reducing endosymbionts in the free-living metamonad Anaeramoeba.</title>
        <authorList>
            <person name="Jerlstrom-Hultqvist J."/>
            <person name="Cepicka I."/>
            <person name="Gallot-Lavallee L."/>
            <person name="Salas-Leiva D."/>
            <person name="Curtis B.A."/>
            <person name="Zahonova K."/>
            <person name="Pipaliya S."/>
            <person name="Dacks J."/>
            <person name="Roger A.J."/>
        </authorList>
    </citation>
    <scope>NUCLEOTIDE SEQUENCE</scope>
    <source>
        <strain evidence="3">Busselton2</strain>
    </source>
</reference>
<proteinExistence type="predicted"/>
<keyword evidence="1" id="KW-1133">Transmembrane helix</keyword>
<organism evidence="3 4">
    <name type="scientific">Anaeramoeba flamelloides</name>
    <dbReference type="NCBI Taxonomy" id="1746091"/>
    <lineage>
        <taxon>Eukaryota</taxon>
        <taxon>Metamonada</taxon>
        <taxon>Anaeramoebidae</taxon>
        <taxon>Anaeramoeba</taxon>
    </lineage>
</organism>
<comment type="caution">
    <text evidence="3">The sequence shown here is derived from an EMBL/GenBank/DDBJ whole genome shotgun (WGS) entry which is preliminary data.</text>
</comment>
<sequence>MKNFFLILLLSIALLSVLCSTKDVTGDEENIVKFLHATHYTESTECKGNYQELTFLDGHCYKNLTHSLLYKSADSTESDDDENEDGTQSFHVVFCDYEDDCECNNNYTINYESCYPEQNKEESQYYKKLEIDTLKKAYIHAKAYNDSTTCEGKYTDLLVIDETCYHFEDSSARWETQDKNHFTAYQCDVNTDCDNCDKMEVLYDVCLPDEDKGKSYKYTLVYDPAPRQAMALLLLAIQFLVLYLFK</sequence>
<name>A0AAV7ZMY4_9EUKA</name>
<dbReference type="EMBL" id="JANTQA010000029">
    <property type="protein sequence ID" value="KAJ3441325.1"/>
    <property type="molecule type" value="Genomic_DNA"/>
</dbReference>
<evidence type="ECO:0000256" key="2">
    <source>
        <dbReference type="SAM" id="SignalP"/>
    </source>
</evidence>
<keyword evidence="1" id="KW-0472">Membrane</keyword>
<dbReference type="AlphaFoldDB" id="A0AAV7ZMY4"/>
<evidence type="ECO:0000313" key="4">
    <source>
        <dbReference type="Proteomes" id="UP001146793"/>
    </source>
</evidence>
<feature type="transmembrane region" description="Helical" evidence="1">
    <location>
        <begin position="229"/>
        <end position="245"/>
    </location>
</feature>
<feature type="signal peptide" evidence="2">
    <location>
        <begin position="1"/>
        <end position="19"/>
    </location>
</feature>
<feature type="chain" id="PRO_5043967250" evidence="2">
    <location>
        <begin position="20"/>
        <end position="246"/>
    </location>
</feature>
<accession>A0AAV7ZMY4</accession>
<evidence type="ECO:0000313" key="3">
    <source>
        <dbReference type="EMBL" id="KAJ3441325.1"/>
    </source>
</evidence>
<dbReference type="Proteomes" id="UP001146793">
    <property type="component" value="Unassembled WGS sequence"/>
</dbReference>
<keyword evidence="1" id="KW-0812">Transmembrane</keyword>